<proteinExistence type="predicted"/>
<protein>
    <submittedName>
        <fullName evidence="1">Uncharacterized protein</fullName>
    </submittedName>
</protein>
<dbReference type="AlphaFoldDB" id="A0AAV7N1M6"/>
<organism evidence="1 2">
    <name type="scientific">Pleurodeles waltl</name>
    <name type="common">Iberian ribbed newt</name>
    <dbReference type="NCBI Taxonomy" id="8319"/>
    <lineage>
        <taxon>Eukaryota</taxon>
        <taxon>Metazoa</taxon>
        <taxon>Chordata</taxon>
        <taxon>Craniata</taxon>
        <taxon>Vertebrata</taxon>
        <taxon>Euteleostomi</taxon>
        <taxon>Amphibia</taxon>
        <taxon>Batrachia</taxon>
        <taxon>Caudata</taxon>
        <taxon>Salamandroidea</taxon>
        <taxon>Salamandridae</taxon>
        <taxon>Pleurodelinae</taxon>
        <taxon>Pleurodeles</taxon>
    </lineage>
</organism>
<keyword evidence="2" id="KW-1185">Reference proteome</keyword>
<gene>
    <name evidence="1" type="ORF">NDU88_006711</name>
</gene>
<accession>A0AAV7N1M6</accession>
<evidence type="ECO:0000313" key="2">
    <source>
        <dbReference type="Proteomes" id="UP001066276"/>
    </source>
</evidence>
<evidence type="ECO:0000313" key="1">
    <source>
        <dbReference type="EMBL" id="KAJ1109349.1"/>
    </source>
</evidence>
<reference evidence="1" key="1">
    <citation type="journal article" date="2022" name="bioRxiv">
        <title>Sequencing and chromosome-scale assembly of the giantPleurodeles waltlgenome.</title>
        <authorList>
            <person name="Brown T."/>
            <person name="Elewa A."/>
            <person name="Iarovenko S."/>
            <person name="Subramanian E."/>
            <person name="Araus A.J."/>
            <person name="Petzold A."/>
            <person name="Susuki M."/>
            <person name="Suzuki K.-i.T."/>
            <person name="Hayashi T."/>
            <person name="Toyoda A."/>
            <person name="Oliveira C."/>
            <person name="Osipova E."/>
            <person name="Leigh N.D."/>
            <person name="Simon A."/>
            <person name="Yun M.H."/>
        </authorList>
    </citation>
    <scope>NUCLEOTIDE SEQUENCE</scope>
    <source>
        <strain evidence="1">20211129_DDA</strain>
        <tissue evidence="1">Liver</tissue>
    </source>
</reference>
<comment type="caution">
    <text evidence="1">The sequence shown here is derived from an EMBL/GenBank/DDBJ whole genome shotgun (WGS) entry which is preliminary data.</text>
</comment>
<dbReference type="Proteomes" id="UP001066276">
    <property type="component" value="Chromosome 9"/>
</dbReference>
<name>A0AAV7N1M6_PLEWA</name>
<sequence>MEDVHCHTNEFEALSDILLTSFSEEKPEDVSPLDEYVLDLDLEDHDGDDFLIEEDVLSTSDMLPNEDALRDVARYMPHSL</sequence>
<dbReference type="EMBL" id="JANPWB010000013">
    <property type="protein sequence ID" value="KAJ1109349.1"/>
    <property type="molecule type" value="Genomic_DNA"/>
</dbReference>